<evidence type="ECO:0000313" key="3">
    <source>
        <dbReference type="EMBL" id="ADM42579.1"/>
    </source>
</evidence>
<name>A0A0H3DVS4_EDWTF</name>
<dbReference type="InterPro" id="IPR027417">
    <property type="entry name" value="P-loop_NTPase"/>
</dbReference>
<proteinExistence type="predicted"/>
<protein>
    <submittedName>
        <fullName evidence="3">DNA-binding protein</fullName>
    </submittedName>
</protein>
<reference evidence="3 4" key="2">
    <citation type="journal article" date="2011" name="BMC Immunol.">
        <title>Comparison of static immersion and intravenous injection systems for exposure of zebrafish embryos to the natural pathogen Edwardsiella tarda.</title>
        <authorList>
            <person name="van Soest J.J."/>
            <person name="Stockhammer O.W."/>
            <person name="Ordas A."/>
            <person name="Bloemberg G.V."/>
            <person name="Spaink H.P."/>
            <person name="Meijer A.H."/>
        </authorList>
    </citation>
    <scope>NUCLEOTIDE SEQUENCE [LARGE SCALE GENOMIC DNA]</scope>
    <source>
        <strain evidence="3 4">FL6-60</strain>
    </source>
</reference>
<accession>A0A0H3DVS4</accession>
<evidence type="ECO:0000256" key="1">
    <source>
        <dbReference type="SAM" id="Phobius"/>
    </source>
</evidence>
<dbReference type="HOGENOM" id="CLU_005044_0_0_6"/>
<keyword evidence="3" id="KW-0238">DNA-binding</keyword>
<keyword evidence="1" id="KW-1133">Transmembrane helix</keyword>
<evidence type="ECO:0000259" key="2">
    <source>
        <dbReference type="Pfam" id="PF20693"/>
    </source>
</evidence>
<keyword evidence="4" id="KW-1185">Reference proteome</keyword>
<feature type="domain" description="YobI-like P-loop NTPase" evidence="2">
    <location>
        <begin position="61"/>
        <end position="427"/>
    </location>
</feature>
<organism evidence="3 4">
    <name type="scientific">Edwardsiella tarda (strain FL6-60)</name>
    <dbReference type="NCBI Taxonomy" id="718251"/>
    <lineage>
        <taxon>Bacteria</taxon>
        <taxon>Pseudomonadati</taxon>
        <taxon>Pseudomonadota</taxon>
        <taxon>Gammaproteobacteria</taxon>
        <taxon>Enterobacterales</taxon>
        <taxon>Hafniaceae</taxon>
        <taxon>Edwardsiella</taxon>
    </lineage>
</organism>
<dbReference type="GO" id="GO:0003677">
    <property type="term" value="F:DNA binding"/>
    <property type="evidence" value="ECO:0007669"/>
    <property type="project" value="UniProtKB-KW"/>
</dbReference>
<dbReference type="InterPro" id="IPR048428">
    <property type="entry name" value="YobI-NTPase"/>
</dbReference>
<dbReference type="EMBL" id="CP002154">
    <property type="protein sequence ID" value="ADM42579.1"/>
    <property type="molecule type" value="Genomic_DNA"/>
</dbReference>
<evidence type="ECO:0000313" key="4">
    <source>
        <dbReference type="Proteomes" id="UP000002230"/>
    </source>
</evidence>
<keyword evidence="1" id="KW-0472">Membrane</keyword>
<feature type="transmembrane region" description="Helical" evidence="1">
    <location>
        <begin position="204"/>
        <end position="222"/>
    </location>
</feature>
<dbReference type="SUPFAM" id="SSF52540">
    <property type="entry name" value="P-loop containing nucleoside triphosphate hydrolases"/>
    <property type="match status" value="1"/>
</dbReference>
<dbReference type="KEGG" id="etd:ETAF_2476"/>
<keyword evidence="1" id="KW-0812">Transmembrane</keyword>
<sequence length="1279" mass="147719">MSVLSWAIGLCRKTEAWLVKRQAKDQLQRAELGLSLTEGELDDRYDTLAPKTINDASMREYFIALKYALLQKDVRNIAITGSYGAGKSTVISSFMKYHCDDKYINVSLAGFDMTENETTVSPTHQEVEFSILQQILYKENREKLPDSRIDRIIDRGPHYVRGTYRALLKVIAPIAAAAFIIYFKTIAEFLSLPLTWAEVFNEHYIIKSIILVLLAFTALYFITASASRIGIFDKKLKLSKIALLSGDVEASDQETPSLLNNCLDEIVYFFTKLEYKVVIFEDLDRLGTPEIFVKLREINKIVNNNIVDGNPVRFVYAVRDDLFLGADARTKFFDFILPVIPFMDSRNAFTLLKRKMSFDTHNDKYLKDISAYINDMRSLQNLVNEYHVFSNIVDNGNDKIKLLSLVFYKNIYALDYFLTDKKTGVLYSFIRDYRTRKLHRNHFDSLETKLDLLQSEIEHLNHEPMYDHRGIREEIVCRYIPKILWDGIHFGTGNGYSNFYPLTTLALIDDENGFLEFLSQKENLYIGYFVSHQRYSLSLFDRALREQLKEEYLKRKTKMGKDKNSAFSELQIKIKKLKESIKLKNALSLRELTLIIGREKFEDISQGYLEAMEGHDFVSEQQLHALRTDMRNGGLDALYLLLSDGLVMQDFMAYRSIFHEGSMTVNDNDFLKAVGQDLSYATSNGEYFIDDENRVTSELVEHNRIYADGALHHQLVTHLIDNEDEHLAGMITSLFSKSDEHILAVFSELYSRFGKPETFDKLIVTALQKNGYLDRMVAVLAGQPGEKFTNDIAISMIACVSPEHALDKSQYRQLIHSLGCRIISQLTEENQEEFMRHVQQAEACYDELFEPMTLTERYCLQFIAQNSLYQLTRHNVGIAVSCLIENITPEEAERKPWTLAYEHKLNAVSDYFSQNIDTFVRDVFISSAEDAECIRYVLTRTSLSDGSKGDIVRKMTFSFADLSGISAKEEFTEDQLTISYHDLFYRYDRVVPGWGALIDYICEDCNMAILTAYVTKHVAALGQSPLEVYDGDRYDLLYMKIICNDDLDEWTYQNLVAPIEINMREIDEHLSARNFCTLIAMLKLPLDADVYEKIAAQYADLDEKISDAFVYWFSQYKSEFLDQPEFYLRKEKDARFFKAMFTKVMTYAPFTVQERADLVSLFIDYFIVSDIADLNFPNDVLLQVFNSTSNEEFKGMLFTRFIVTGLNKHQLAGLCHHLGEDELKNIFLNRTRATIAVANRERVISILQHLQAVRIIRDFKEREDGKFSVVIEPNPEDED</sequence>
<dbReference type="AlphaFoldDB" id="A0A0H3DVS4"/>
<dbReference type="Pfam" id="PF20693">
    <property type="entry name" value="YobI-ATPase"/>
    <property type="match status" value="1"/>
</dbReference>
<dbReference type="Proteomes" id="UP000002230">
    <property type="component" value="Chromosome"/>
</dbReference>
<dbReference type="PATRIC" id="fig|718251.5.peg.2570"/>
<gene>
    <name evidence="3" type="ordered locus">ETAF_2476</name>
</gene>
<reference evidence="4" key="1">
    <citation type="submission" date="2010-08" db="EMBL/GenBank/DDBJ databases">
        <title>Genome comparisons of Edwardsiella bacteria analysed using deep sequencing technology.</title>
        <authorList>
            <person name="van Soest J.J."/>
            <person name="Henkel C.V."/>
            <person name="Jansen H.J."/>
            <person name="van den Hondel C.A.M.J.J."/>
            <person name="Bloemberg G.V."/>
            <person name="Meijer A.H."/>
            <person name="Spaink H.P."/>
        </authorList>
    </citation>
    <scope>NUCLEOTIDE SEQUENCE [LARGE SCALE GENOMIC DNA]</scope>
    <source>
        <strain evidence="4">FL6-60</strain>
    </source>
</reference>
<feature type="transmembrane region" description="Helical" evidence="1">
    <location>
        <begin position="166"/>
        <end position="183"/>
    </location>
</feature>